<name>A0A850PA94_9PROT</name>
<gene>
    <name evidence="1" type="ORF">HUK82_02605</name>
</gene>
<evidence type="ECO:0008006" key="3">
    <source>
        <dbReference type="Google" id="ProtNLM"/>
    </source>
</evidence>
<keyword evidence="2" id="KW-1185">Reference proteome</keyword>
<sequence length="426" mass="47133">MPLFSVDIFTKDRHHRLDFHACGESDVVAFFGIFGTVKDGQINTEAVQRATPVLKTAIANFCAERRAQAPQLGAFIKLIGGLADGEGFVIVPAREWTSEQTIVFEMLVGWSNGTVKEEDITKHGQLFGGLLSKYNCCVARTDRRTQVGNAQIERRTCRFCRRSKADGAKFVKQAHAISRALGNIHLILADECDDCNEFFGNELEPHLLEFLKIQRAFLGITGRAGNLRIVSHGGTILNDGEKMVVAVPTEKLRNEDGVITIDLAGDLPIIPERCYRTLAKFVLSIIPEDNLAHLTRTIDWVRNGVVPSPVRALLPVQAAIVPLPPNSSAQLTVYIRKDEKSPLPHIVGEFRLGCFLFVFHLPFSDRDVKEPDFIGSPVFDDVFQHYGNVGSWRPYAFDSREPLEGPTVIRLIPNPNSAPAADSPPA</sequence>
<organism evidence="1 2">
    <name type="scientific">Ameyamaea chiangmaiensis</name>
    <dbReference type="NCBI Taxonomy" id="442969"/>
    <lineage>
        <taxon>Bacteria</taxon>
        <taxon>Pseudomonadati</taxon>
        <taxon>Pseudomonadota</taxon>
        <taxon>Alphaproteobacteria</taxon>
        <taxon>Acetobacterales</taxon>
        <taxon>Acetobacteraceae</taxon>
        <taxon>Ameyamaea</taxon>
    </lineage>
</organism>
<comment type="caution">
    <text evidence="1">The sequence shown here is derived from an EMBL/GenBank/DDBJ whole genome shotgun (WGS) entry which is preliminary data.</text>
</comment>
<protein>
    <recommendedName>
        <fullName evidence="3">HNH endonuclease 5 domain-containing protein</fullName>
    </recommendedName>
</protein>
<evidence type="ECO:0000313" key="2">
    <source>
        <dbReference type="Proteomes" id="UP000585665"/>
    </source>
</evidence>
<dbReference type="EMBL" id="JABXXR010000009">
    <property type="protein sequence ID" value="NVN39460.1"/>
    <property type="molecule type" value="Genomic_DNA"/>
</dbReference>
<dbReference type="AlphaFoldDB" id="A0A850PA94"/>
<proteinExistence type="predicted"/>
<dbReference type="Proteomes" id="UP000585665">
    <property type="component" value="Unassembled WGS sequence"/>
</dbReference>
<reference evidence="1 2" key="1">
    <citation type="submission" date="2020-06" db="EMBL/GenBank/DDBJ databases">
        <title>Description of novel acetic acid bacteria.</title>
        <authorList>
            <person name="Sombolestani A."/>
        </authorList>
    </citation>
    <scope>NUCLEOTIDE SEQUENCE [LARGE SCALE GENOMIC DNA]</scope>
    <source>
        <strain evidence="1 2">LMG 27010</strain>
    </source>
</reference>
<dbReference type="RefSeq" id="WP_176612467.1">
    <property type="nucleotide sequence ID" value="NZ_JABXXR010000009.1"/>
</dbReference>
<evidence type="ECO:0000313" key="1">
    <source>
        <dbReference type="EMBL" id="NVN39460.1"/>
    </source>
</evidence>
<accession>A0A850PA94</accession>